<feature type="domain" description="AbiJ-NTD3" evidence="1">
    <location>
        <begin position="14"/>
        <end position="164"/>
    </location>
</feature>
<dbReference type="Pfam" id="PF18860">
    <property type="entry name" value="AbiJ_NTD3"/>
    <property type="match status" value="1"/>
</dbReference>
<dbReference type="STRING" id="525254.HMPREF0072_2202"/>
<keyword evidence="3" id="KW-1185">Reference proteome</keyword>
<dbReference type="eggNOG" id="ENOG502Z9UX">
    <property type="taxonomic scope" value="Bacteria"/>
</dbReference>
<gene>
    <name evidence="2" type="ORF">HMPREF0072_2202</name>
</gene>
<dbReference type="InterPro" id="IPR041427">
    <property type="entry name" value="AbiJ-NTD3"/>
</dbReference>
<organism evidence="2 3">
    <name type="scientific">Anaerococcus lactolyticus ATCC 51172</name>
    <dbReference type="NCBI Taxonomy" id="525254"/>
    <lineage>
        <taxon>Bacteria</taxon>
        <taxon>Bacillati</taxon>
        <taxon>Bacillota</taxon>
        <taxon>Tissierellia</taxon>
        <taxon>Tissierellales</taxon>
        <taxon>Peptoniphilaceae</taxon>
        <taxon>Anaerococcus</taxon>
    </lineage>
</organism>
<name>C2BIN2_9FIRM</name>
<accession>C2BIN2</accession>
<evidence type="ECO:0000313" key="3">
    <source>
        <dbReference type="Proteomes" id="UP000005984"/>
    </source>
</evidence>
<dbReference type="EMBL" id="ABYO01000283">
    <property type="protein sequence ID" value="EEI85284.1"/>
    <property type="molecule type" value="Genomic_DNA"/>
</dbReference>
<proteinExistence type="predicted"/>
<dbReference type="AlphaFoldDB" id="C2BIN2"/>
<dbReference type="HOGENOM" id="CLU_651719_0_0_9"/>
<protein>
    <recommendedName>
        <fullName evidence="1">AbiJ-NTD3 domain-containing protein</fullName>
    </recommendedName>
</protein>
<dbReference type="Proteomes" id="UP000005984">
    <property type="component" value="Unassembled WGS sequence"/>
</dbReference>
<evidence type="ECO:0000313" key="2">
    <source>
        <dbReference type="EMBL" id="EEI85284.1"/>
    </source>
</evidence>
<comment type="caution">
    <text evidence="2">The sequence shown here is derived from an EMBL/GenBank/DDBJ whole genome shotgun (WGS) entry which is preliminary data.</text>
</comment>
<sequence length="436" mass="52054">MCENIKLGDYILNKITGVTRRDIFDLFRKGITEDNWLSIENIFYPYYGRFDIVEFLKRLYNLADLKSIDSRVDNAEEEIIMHTHNGDYPDDWIFEDERFQLFDGEDNILLDFICEVFHPEVRDENGVWERYLERINVLLKEDGYEIVATSKLSGRDVYSWKIYRIIPDMYIPFSERNKSLILNKKISVKLPNGVRYQLFKVMNEYDEIFYLTDKTNWNYTKYSSECVLEDINKFYLPKHYVNKELVEIKGFKDFQEGTSPSTVFDVIESFSRHTTEYEKFEKEINTIFKLNDINIELKSGEIHSINNIAIELDSSIRISEAGIEELIATADDLYRKGKYSYAVEKIWDAFERIKTYYYPALNKKKSAEKIIKDISFENENIEMMFDVEFKTLTDIGNNYRIRHHEINKIDISKELHYKYFYKRCLALISVLLENLQ</sequence>
<reference evidence="2 3" key="1">
    <citation type="submission" date="2008-10" db="EMBL/GenBank/DDBJ databases">
        <authorList>
            <person name="Qin X."/>
            <person name="Bachman B."/>
            <person name="Battles P."/>
            <person name="Bell A."/>
            <person name="Bess C."/>
            <person name="Bickham C."/>
            <person name="Chaboub L."/>
            <person name="Chen D."/>
            <person name="Coyle M."/>
            <person name="Deiros D.R."/>
            <person name="Dinh H."/>
            <person name="Forbes L."/>
            <person name="Fowler G."/>
            <person name="Francisco L."/>
            <person name="Fu Q."/>
            <person name="Gubbala S."/>
            <person name="Hale W."/>
            <person name="Han Y."/>
            <person name="Hemphill L."/>
            <person name="Highlander S.K."/>
            <person name="Hirani K."/>
            <person name="Hogues M."/>
            <person name="Jackson L."/>
            <person name="Jakkamsetti A."/>
            <person name="Javaid M."/>
            <person name="Jiang H."/>
            <person name="Korchina V."/>
            <person name="Kovar C."/>
            <person name="Lara F."/>
            <person name="Lee S."/>
            <person name="Mata R."/>
            <person name="Mathew T."/>
            <person name="Moen C."/>
            <person name="Morales K."/>
            <person name="Munidasa M."/>
            <person name="Nazareth L."/>
            <person name="Ngo R."/>
            <person name="Nguyen L."/>
            <person name="Okwuonu G."/>
            <person name="Ongeri F."/>
            <person name="Patil S."/>
            <person name="Petrosino J."/>
            <person name="Pham C."/>
            <person name="Pham P."/>
            <person name="Pu L.-L."/>
            <person name="Puazo M."/>
            <person name="Raj R."/>
            <person name="Reid J."/>
            <person name="Rouhana J."/>
            <person name="Saada N."/>
            <person name="Shang Y."/>
            <person name="Simmons D."/>
            <person name="Thornton R."/>
            <person name="Warren J."/>
            <person name="Weissenberger G."/>
            <person name="Zhang J."/>
            <person name="Zhang L."/>
            <person name="Zhou C."/>
            <person name="Zhu D."/>
            <person name="Muzny D."/>
            <person name="Worley K."/>
            <person name="Gibbs R."/>
        </authorList>
    </citation>
    <scope>NUCLEOTIDE SEQUENCE [LARGE SCALE GENOMIC DNA]</scope>
    <source>
        <strain evidence="2 3">ATCC 51172</strain>
    </source>
</reference>
<evidence type="ECO:0000259" key="1">
    <source>
        <dbReference type="Pfam" id="PF18860"/>
    </source>
</evidence>